<dbReference type="PROSITE" id="PS50835">
    <property type="entry name" value="IG_LIKE"/>
    <property type="match status" value="2"/>
</dbReference>
<reference evidence="2" key="3">
    <citation type="submission" date="2025-09" db="UniProtKB">
        <authorList>
            <consortium name="Ensembl"/>
        </authorList>
    </citation>
    <scope>IDENTIFICATION</scope>
</reference>
<protein>
    <recommendedName>
        <fullName evidence="1">Ig-like domain-containing protein</fullName>
    </recommendedName>
</protein>
<dbReference type="InterPro" id="IPR042475">
    <property type="entry name" value="VSIG2"/>
</dbReference>
<organism evidence="2 3">
    <name type="scientific">Scleropages formosus</name>
    <name type="common">Asian bonytongue</name>
    <name type="synonym">Osteoglossum formosum</name>
    <dbReference type="NCBI Taxonomy" id="113540"/>
    <lineage>
        <taxon>Eukaryota</taxon>
        <taxon>Metazoa</taxon>
        <taxon>Chordata</taxon>
        <taxon>Craniata</taxon>
        <taxon>Vertebrata</taxon>
        <taxon>Euteleostomi</taxon>
        <taxon>Actinopterygii</taxon>
        <taxon>Neopterygii</taxon>
        <taxon>Teleostei</taxon>
        <taxon>Osteoglossocephala</taxon>
        <taxon>Osteoglossomorpha</taxon>
        <taxon>Osteoglossiformes</taxon>
        <taxon>Osteoglossidae</taxon>
        <taxon>Scleropages</taxon>
    </lineage>
</organism>
<dbReference type="SMART" id="SM00409">
    <property type="entry name" value="IG"/>
    <property type="match status" value="2"/>
</dbReference>
<dbReference type="Proteomes" id="UP000694397">
    <property type="component" value="Chromosome 10"/>
</dbReference>
<feature type="domain" description="Ig-like" evidence="1">
    <location>
        <begin position="139"/>
        <end position="224"/>
    </location>
</feature>
<dbReference type="InterPro" id="IPR013783">
    <property type="entry name" value="Ig-like_fold"/>
</dbReference>
<dbReference type="SUPFAM" id="SSF48726">
    <property type="entry name" value="Immunoglobulin"/>
    <property type="match status" value="2"/>
</dbReference>
<evidence type="ECO:0000313" key="3">
    <source>
        <dbReference type="Proteomes" id="UP000694397"/>
    </source>
</evidence>
<dbReference type="InterPro" id="IPR003598">
    <property type="entry name" value="Ig_sub2"/>
</dbReference>
<dbReference type="SMART" id="SM00408">
    <property type="entry name" value="IGc2"/>
    <property type="match status" value="2"/>
</dbReference>
<dbReference type="Gene3D" id="2.60.40.10">
    <property type="entry name" value="Immunoglobulins"/>
    <property type="match status" value="2"/>
</dbReference>
<dbReference type="InterPro" id="IPR036179">
    <property type="entry name" value="Ig-like_dom_sf"/>
</dbReference>
<keyword evidence="3" id="KW-1185">Reference proteome</keyword>
<name>A0A8C9R4R0_SCLFO</name>
<dbReference type="AlphaFoldDB" id="A0A8C9R4R0"/>
<evidence type="ECO:0000259" key="1">
    <source>
        <dbReference type="PROSITE" id="PS50835"/>
    </source>
</evidence>
<reference evidence="2" key="2">
    <citation type="submission" date="2025-08" db="UniProtKB">
        <authorList>
            <consortium name="Ensembl"/>
        </authorList>
    </citation>
    <scope>IDENTIFICATION</scope>
</reference>
<dbReference type="GeneTree" id="ENSGT00940000161544"/>
<evidence type="ECO:0000313" key="2">
    <source>
        <dbReference type="Ensembl" id="ENSSFOP00015004527.2"/>
    </source>
</evidence>
<dbReference type="PANTHER" id="PTHR45046">
    <property type="entry name" value="V-SET AND IMMUNOGLOBULIN DOMAIN-CONTAINING PROTEIN 2"/>
    <property type="match status" value="1"/>
</dbReference>
<sequence length="256" mass="27759">MCFSSAPYRHCSGCRLQHFALHGTISTAVRIQLCFVLFSLSCIPAFSCTTHPEWSRNLIIAMSLFSLQVMYFNGNVYWGKSWGNQAELVQNPPTKGTASLRILNVQPSNAGIYICEVTNPVDWESSGQGLINFTVLVPPSTPQCKLNGNPYAGNDVTLTCKASYGIPAPIYSWSREKNAPPLSPDNLGGSLILRNLSSSFSGSYTCMASNELGSSMCAVALRVTCGYPLRSAQSRASDQLGSLVTSHLLFQTLTTH</sequence>
<proteinExistence type="predicted"/>
<dbReference type="PANTHER" id="PTHR45046:SF1">
    <property type="entry name" value="V-SET AND IMMUNOGLOBULIN DOMAIN-CONTAINING PROTEIN 2"/>
    <property type="match status" value="1"/>
</dbReference>
<dbReference type="InterPro" id="IPR003599">
    <property type="entry name" value="Ig_sub"/>
</dbReference>
<dbReference type="InterPro" id="IPR007110">
    <property type="entry name" value="Ig-like_dom"/>
</dbReference>
<dbReference type="Pfam" id="PF13927">
    <property type="entry name" value="Ig_3"/>
    <property type="match status" value="1"/>
</dbReference>
<feature type="domain" description="Ig-like" evidence="1">
    <location>
        <begin position="43"/>
        <end position="132"/>
    </location>
</feature>
<accession>A0A8C9R4R0</accession>
<dbReference type="Ensembl" id="ENSSFOT00015004600.2">
    <property type="protein sequence ID" value="ENSSFOP00015004527.2"/>
    <property type="gene ID" value="ENSSFOG00015002964.2"/>
</dbReference>
<reference evidence="2 3" key="1">
    <citation type="submission" date="2019-04" db="EMBL/GenBank/DDBJ databases">
        <authorList>
            <consortium name="Wellcome Sanger Institute Data Sharing"/>
        </authorList>
    </citation>
    <scope>NUCLEOTIDE SEQUENCE [LARGE SCALE GENOMIC DNA]</scope>
</reference>
<dbReference type="OrthoDB" id="190835at2759"/>